<dbReference type="InterPro" id="IPR015879">
    <property type="entry name" value="Ring_hydroxy_dOase_asu_C_dom"/>
</dbReference>
<dbReference type="Gene3D" id="3.90.380.10">
    <property type="entry name" value="Naphthalene 1,2-dioxygenase Alpha Subunit, Chain A, domain 1"/>
    <property type="match status" value="1"/>
</dbReference>
<evidence type="ECO:0000256" key="3">
    <source>
        <dbReference type="ARBA" id="ARBA00022723"/>
    </source>
</evidence>
<keyword evidence="8" id="KW-0223">Dioxygenase</keyword>
<dbReference type="AlphaFoldDB" id="A0A2A5SZI4"/>
<dbReference type="InterPro" id="IPR036922">
    <property type="entry name" value="Rieske_2Fe-2S_sf"/>
</dbReference>
<keyword evidence="6" id="KW-0411">Iron-sulfur</keyword>
<evidence type="ECO:0000256" key="4">
    <source>
        <dbReference type="ARBA" id="ARBA00023002"/>
    </source>
</evidence>
<dbReference type="PROSITE" id="PS51296">
    <property type="entry name" value="RIESKE"/>
    <property type="match status" value="1"/>
</dbReference>
<sequence>MSTLIPLSTNEDRRSFFKGESWNYIGLEAELPNRGDYRQTFVGETSVIVVRDREDSIHVLINRCSHCGAKVCHNAHGNTKVFVCTYHEWAFNLKEDLRGVPFKRYLDPVILYYFDRVCSGRPLKVLDKMCHLVNSNWKLQVENGKDPFHAALLHSFFKNFGIWRSDQETHVELYQSGAHSLLVSTTSFKAQQEADTTPKVRLKASQLIDHQREFEHGTGAIMTVFPNLIFLQQLNCLAMRHVILDGSDACIKEWIFFGYTDEPEALTELRLHQANLLDPAGLVTIDDNEILAVT</sequence>
<dbReference type="InterPro" id="IPR017941">
    <property type="entry name" value="Rieske_2Fe-2S"/>
</dbReference>
<protein>
    <submittedName>
        <fullName evidence="8">Ortho-halobenzoate 1,2-dioxygenase alpha-ISP protein OhbB</fullName>
    </submittedName>
</protein>
<dbReference type="SUPFAM" id="SSF50022">
    <property type="entry name" value="ISP domain"/>
    <property type="match status" value="1"/>
</dbReference>
<keyword evidence="3" id="KW-0479">Metal-binding</keyword>
<feature type="domain" description="Rieske" evidence="7">
    <location>
        <begin position="22"/>
        <end position="109"/>
    </location>
</feature>
<keyword evidence="2" id="KW-0001">2Fe-2S</keyword>
<comment type="cofactor">
    <cofactor evidence="1">
        <name>Fe cation</name>
        <dbReference type="ChEBI" id="CHEBI:24875"/>
    </cofactor>
</comment>
<evidence type="ECO:0000256" key="6">
    <source>
        <dbReference type="ARBA" id="ARBA00023014"/>
    </source>
</evidence>
<name>A0A2A5SZI4_9GAMM</name>
<keyword evidence="5" id="KW-0408">Iron</keyword>
<evidence type="ECO:0000259" key="7">
    <source>
        <dbReference type="PROSITE" id="PS51296"/>
    </source>
</evidence>
<dbReference type="EMBL" id="NBYY01000036">
    <property type="protein sequence ID" value="PCS21306.1"/>
    <property type="molecule type" value="Genomic_DNA"/>
</dbReference>
<evidence type="ECO:0000313" key="9">
    <source>
        <dbReference type="Proteomes" id="UP000219020"/>
    </source>
</evidence>
<keyword evidence="4" id="KW-0560">Oxidoreductase</keyword>
<dbReference type="Proteomes" id="UP000219020">
    <property type="component" value="Unassembled WGS sequence"/>
</dbReference>
<dbReference type="GeneID" id="66952670"/>
<dbReference type="RefSeq" id="WP_097357366.1">
    <property type="nucleotide sequence ID" value="NZ_CAWNJE010000016.1"/>
</dbReference>
<dbReference type="Pfam" id="PF00355">
    <property type="entry name" value="Rieske"/>
    <property type="match status" value="1"/>
</dbReference>
<evidence type="ECO:0000256" key="5">
    <source>
        <dbReference type="ARBA" id="ARBA00023004"/>
    </source>
</evidence>
<proteinExistence type="predicted"/>
<evidence type="ECO:0000256" key="2">
    <source>
        <dbReference type="ARBA" id="ARBA00022714"/>
    </source>
</evidence>
<dbReference type="Gene3D" id="2.102.10.10">
    <property type="entry name" value="Rieske [2Fe-2S] iron-sulphur domain"/>
    <property type="match status" value="1"/>
</dbReference>
<dbReference type="GO" id="GO:0005506">
    <property type="term" value="F:iron ion binding"/>
    <property type="evidence" value="ECO:0007669"/>
    <property type="project" value="InterPro"/>
</dbReference>
<comment type="caution">
    <text evidence="8">The sequence shown here is derived from an EMBL/GenBank/DDBJ whole genome shotgun (WGS) entry which is preliminary data.</text>
</comment>
<evidence type="ECO:0000256" key="1">
    <source>
        <dbReference type="ARBA" id="ARBA00001962"/>
    </source>
</evidence>
<accession>A0A2A5SZI4</accession>
<keyword evidence="9" id="KW-1185">Reference proteome</keyword>
<dbReference type="Pfam" id="PF00848">
    <property type="entry name" value="Ring_hydroxyl_A"/>
    <property type="match status" value="1"/>
</dbReference>
<dbReference type="InterPro" id="IPR001663">
    <property type="entry name" value="Rng_hydr_dOase-A"/>
</dbReference>
<dbReference type="GO" id="GO:0051537">
    <property type="term" value="F:2 iron, 2 sulfur cluster binding"/>
    <property type="evidence" value="ECO:0007669"/>
    <property type="project" value="UniProtKB-KW"/>
</dbReference>
<organism evidence="8 9">
    <name type="scientific">Candidatus Enterovibrio escicola</name>
    <dbReference type="NCBI Taxonomy" id="1927127"/>
    <lineage>
        <taxon>Bacteria</taxon>
        <taxon>Pseudomonadati</taxon>
        <taxon>Pseudomonadota</taxon>
        <taxon>Gammaproteobacteria</taxon>
        <taxon>Vibrionales</taxon>
        <taxon>Vibrionaceae</taxon>
        <taxon>Enterovibrio</taxon>
    </lineage>
</organism>
<dbReference type="SUPFAM" id="SSF55961">
    <property type="entry name" value="Bet v1-like"/>
    <property type="match status" value="1"/>
</dbReference>
<reference evidence="9" key="1">
    <citation type="submission" date="2017-04" db="EMBL/GenBank/DDBJ databases">
        <title>Genome evolution of the luminous symbionts of deep sea anglerfish.</title>
        <authorList>
            <person name="Hendry T.A."/>
        </authorList>
    </citation>
    <scope>NUCLEOTIDE SEQUENCE [LARGE SCALE GENOMIC DNA]</scope>
</reference>
<dbReference type="PRINTS" id="PR00090">
    <property type="entry name" value="RNGDIOXGNASE"/>
</dbReference>
<evidence type="ECO:0000313" key="8">
    <source>
        <dbReference type="EMBL" id="PCS21306.1"/>
    </source>
</evidence>
<dbReference type="GO" id="GO:0051213">
    <property type="term" value="F:dioxygenase activity"/>
    <property type="evidence" value="ECO:0007669"/>
    <property type="project" value="UniProtKB-KW"/>
</dbReference>
<dbReference type="PANTHER" id="PTHR43756">
    <property type="entry name" value="CHOLINE MONOOXYGENASE, CHLOROPLASTIC"/>
    <property type="match status" value="1"/>
</dbReference>
<dbReference type="PANTHER" id="PTHR43756:SF5">
    <property type="entry name" value="CHOLINE MONOOXYGENASE, CHLOROPLASTIC"/>
    <property type="match status" value="1"/>
</dbReference>
<gene>
    <name evidence="8" type="ORF">BTN49_3196</name>
</gene>